<organism evidence="3 4">
    <name type="scientific">Cylindrobasidium torrendii FP15055 ss-10</name>
    <dbReference type="NCBI Taxonomy" id="1314674"/>
    <lineage>
        <taxon>Eukaryota</taxon>
        <taxon>Fungi</taxon>
        <taxon>Dikarya</taxon>
        <taxon>Basidiomycota</taxon>
        <taxon>Agaricomycotina</taxon>
        <taxon>Agaricomycetes</taxon>
        <taxon>Agaricomycetidae</taxon>
        <taxon>Agaricales</taxon>
        <taxon>Marasmiineae</taxon>
        <taxon>Physalacriaceae</taxon>
        <taxon>Cylindrobasidium</taxon>
    </lineage>
</organism>
<protein>
    <submittedName>
        <fullName evidence="3">Uncharacterized protein</fullName>
    </submittedName>
</protein>
<keyword evidence="2" id="KW-0812">Transmembrane</keyword>
<dbReference type="Proteomes" id="UP000054007">
    <property type="component" value="Unassembled WGS sequence"/>
</dbReference>
<name>A0A0D7BLD8_9AGAR</name>
<proteinExistence type="predicted"/>
<keyword evidence="2" id="KW-1133">Transmembrane helix</keyword>
<sequence length="315" mass="34963">MAVYGPSDTPIPPPGAMLGSYPGNSVPKPDNDRRSNPTNDDVRPLIHRLAILPSLVIRYYLAEWLINITFILFQLHTLEPTDDLSATTLPSASGLRAVFIILLSSEYATPIVIVRLLVYLIRISTNQDIVEDVRNGSFDIRIPIRFGFIFAVEDYCEHNEDSPEFDFSQQMRIAQVPGACDFNILHICMKSALKESTMTGPVSEDDLKKSMLFCAEYTTYPKVAAGLVQLSFSDTDGNKPIKSLARQFNAYARARGRPPLERAITIDTVDSMPLTYPPVHWNPADDPIIERGTKRVVCAPIGSGRKFAASSFPQA</sequence>
<dbReference type="AlphaFoldDB" id="A0A0D7BLD8"/>
<gene>
    <name evidence="3" type="ORF">CYLTODRAFT_408899</name>
</gene>
<feature type="transmembrane region" description="Helical" evidence="2">
    <location>
        <begin position="95"/>
        <end position="118"/>
    </location>
</feature>
<dbReference type="EMBL" id="KN880468">
    <property type="protein sequence ID" value="KIY70421.1"/>
    <property type="molecule type" value="Genomic_DNA"/>
</dbReference>
<evidence type="ECO:0000313" key="3">
    <source>
        <dbReference type="EMBL" id="KIY70421.1"/>
    </source>
</evidence>
<evidence type="ECO:0000313" key="4">
    <source>
        <dbReference type="Proteomes" id="UP000054007"/>
    </source>
</evidence>
<evidence type="ECO:0000256" key="1">
    <source>
        <dbReference type="SAM" id="MobiDB-lite"/>
    </source>
</evidence>
<reference evidence="3 4" key="1">
    <citation type="journal article" date="2015" name="Fungal Genet. Biol.">
        <title>Evolution of novel wood decay mechanisms in Agaricales revealed by the genome sequences of Fistulina hepatica and Cylindrobasidium torrendii.</title>
        <authorList>
            <person name="Floudas D."/>
            <person name="Held B.W."/>
            <person name="Riley R."/>
            <person name="Nagy L.G."/>
            <person name="Koehler G."/>
            <person name="Ransdell A.S."/>
            <person name="Younus H."/>
            <person name="Chow J."/>
            <person name="Chiniquy J."/>
            <person name="Lipzen A."/>
            <person name="Tritt A."/>
            <person name="Sun H."/>
            <person name="Haridas S."/>
            <person name="LaButti K."/>
            <person name="Ohm R.A."/>
            <person name="Kues U."/>
            <person name="Blanchette R.A."/>
            <person name="Grigoriev I.V."/>
            <person name="Minto R.E."/>
            <person name="Hibbett D.S."/>
        </authorList>
    </citation>
    <scope>NUCLEOTIDE SEQUENCE [LARGE SCALE GENOMIC DNA]</scope>
    <source>
        <strain evidence="3 4">FP15055 ss-10</strain>
    </source>
</reference>
<evidence type="ECO:0000256" key="2">
    <source>
        <dbReference type="SAM" id="Phobius"/>
    </source>
</evidence>
<keyword evidence="2" id="KW-0472">Membrane</keyword>
<feature type="transmembrane region" description="Helical" evidence="2">
    <location>
        <begin position="55"/>
        <end position="75"/>
    </location>
</feature>
<feature type="region of interest" description="Disordered" evidence="1">
    <location>
        <begin position="1"/>
        <end position="39"/>
    </location>
</feature>
<keyword evidence="4" id="KW-1185">Reference proteome</keyword>
<feature type="compositionally biased region" description="Basic and acidic residues" evidence="1">
    <location>
        <begin position="29"/>
        <end position="39"/>
    </location>
</feature>
<accession>A0A0D7BLD8</accession>